<dbReference type="RefSeq" id="WP_149860510.1">
    <property type="nucleotide sequence ID" value="NZ_VUOD01000004.1"/>
</dbReference>
<evidence type="ECO:0008006" key="3">
    <source>
        <dbReference type="Google" id="ProtNLM"/>
    </source>
</evidence>
<keyword evidence="2" id="KW-1185">Reference proteome</keyword>
<protein>
    <recommendedName>
        <fullName evidence="3">Outer membrane protein beta-barrel domain-containing protein</fullName>
    </recommendedName>
</protein>
<dbReference type="AlphaFoldDB" id="A0A5B2ZD60"/>
<reference evidence="1 2" key="1">
    <citation type="submission" date="2019-09" db="EMBL/GenBank/DDBJ databases">
        <title>Arenimonas chukotkensis sp. nov., a bacterium isolated from Chukotka hot spring, Arctic region, Russia.</title>
        <authorList>
            <person name="Zayulina K.S."/>
            <person name="Prokofeva M.I."/>
            <person name="Elcheninov A.G."/>
            <person name="Novikov A."/>
            <person name="Kochetkova T.V."/>
            <person name="Kublanov I.V."/>
        </authorList>
    </citation>
    <scope>NUCLEOTIDE SEQUENCE [LARGE SCALE GENOMIC DNA]</scope>
    <source>
        <strain evidence="1 2">3729k</strain>
    </source>
</reference>
<reference evidence="1 2" key="2">
    <citation type="submission" date="2019-09" db="EMBL/GenBank/DDBJ databases">
        <authorList>
            <person name="Mazur A."/>
        </authorList>
    </citation>
    <scope>NUCLEOTIDE SEQUENCE [LARGE SCALE GENOMIC DNA]</scope>
    <source>
        <strain evidence="1 2">3729k</strain>
    </source>
</reference>
<accession>A0A5B2ZD60</accession>
<proteinExistence type="predicted"/>
<dbReference type="EMBL" id="VUOD01000004">
    <property type="protein sequence ID" value="KAA2285011.1"/>
    <property type="molecule type" value="Genomic_DNA"/>
</dbReference>
<name>A0A5B2ZD60_9GAMM</name>
<gene>
    <name evidence="1" type="ORF">F0415_07145</name>
</gene>
<organism evidence="1 2">
    <name type="scientific">Arenimonas fontis</name>
    <dbReference type="NCBI Taxonomy" id="2608255"/>
    <lineage>
        <taxon>Bacteria</taxon>
        <taxon>Pseudomonadati</taxon>
        <taxon>Pseudomonadota</taxon>
        <taxon>Gammaproteobacteria</taxon>
        <taxon>Lysobacterales</taxon>
        <taxon>Lysobacteraceae</taxon>
        <taxon>Arenimonas</taxon>
    </lineage>
</organism>
<evidence type="ECO:0000313" key="1">
    <source>
        <dbReference type="EMBL" id="KAA2285011.1"/>
    </source>
</evidence>
<sequence length="274" mass="30860">MKNPIRLLPWALLAASASPQAREPIAPVDRAYVSLGVYRSANGLSGRWDAADGTVGTRFDFQGDLGFDERERALYWNAGGSFGEGRRHKLEVFGYDYDDTSARRIDRSLRIRDDAYPVDASLAGALDIGVIGASYTWFFRRGERHALGLGLGAVNYDLTVSLAADYEVNGQPRSSFQRFREQAWAPMLHGEYVRSLSPNWRWGLAASYVKKPGGEIAGEAIDAQARLEWFPWGHAGFSLRYNYNDVRLDFRRSRYDGDVDLETRGLQLAMMLRF</sequence>
<evidence type="ECO:0000313" key="2">
    <source>
        <dbReference type="Proteomes" id="UP000322165"/>
    </source>
</evidence>
<comment type="caution">
    <text evidence="1">The sequence shown here is derived from an EMBL/GenBank/DDBJ whole genome shotgun (WGS) entry which is preliminary data.</text>
</comment>
<dbReference type="Proteomes" id="UP000322165">
    <property type="component" value="Unassembled WGS sequence"/>
</dbReference>